<comment type="caution">
    <text evidence="2">The sequence shown here is derived from an EMBL/GenBank/DDBJ whole genome shotgun (WGS) entry which is preliminary data.</text>
</comment>
<dbReference type="InterPro" id="IPR043504">
    <property type="entry name" value="Peptidase_S1_PA_chymotrypsin"/>
</dbReference>
<dbReference type="SUPFAM" id="SSF50494">
    <property type="entry name" value="Trypsin-like serine proteases"/>
    <property type="match status" value="1"/>
</dbReference>
<dbReference type="Pfam" id="PF00089">
    <property type="entry name" value="Trypsin"/>
    <property type="match status" value="1"/>
</dbReference>
<dbReference type="GO" id="GO:0006508">
    <property type="term" value="P:proteolysis"/>
    <property type="evidence" value="ECO:0007669"/>
    <property type="project" value="InterPro"/>
</dbReference>
<evidence type="ECO:0000313" key="2">
    <source>
        <dbReference type="EMBL" id="KAK3885362.1"/>
    </source>
</evidence>
<organism evidence="2 3">
    <name type="scientific">Petrolisthes cinctipes</name>
    <name type="common">Flat porcelain crab</name>
    <dbReference type="NCBI Taxonomy" id="88211"/>
    <lineage>
        <taxon>Eukaryota</taxon>
        <taxon>Metazoa</taxon>
        <taxon>Ecdysozoa</taxon>
        <taxon>Arthropoda</taxon>
        <taxon>Crustacea</taxon>
        <taxon>Multicrustacea</taxon>
        <taxon>Malacostraca</taxon>
        <taxon>Eumalacostraca</taxon>
        <taxon>Eucarida</taxon>
        <taxon>Decapoda</taxon>
        <taxon>Pleocyemata</taxon>
        <taxon>Anomura</taxon>
        <taxon>Galatheoidea</taxon>
        <taxon>Porcellanidae</taxon>
        <taxon>Petrolisthes</taxon>
    </lineage>
</organism>
<dbReference type="EMBL" id="JAWQEG010000805">
    <property type="protein sequence ID" value="KAK3885362.1"/>
    <property type="molecule type" value="Genomic_DNA"/>
</dbReference>
<protein>
    <recommendedName>
        <fullName evidence="1">Peptidase S1 domain-containing protein</fullName>
    </recommendedName>
</protein>
<dbReference type="Proteomes" id="UP001286313">
    <property type="component" value="Unassembled WGS sequence"/>
</dbReference>
<dbReference type="AlphaFoldDB" id="A0AAE1G5F5"/>
<dbReference type="Gene3D" id="2.40.10.10">
    <property type="entry name" value="Trypsin-like serine proteases"/>
    <property type="match status" value="2"/>
</dbReference>
<dbReference type="SMART" id="SM00020">
    <property type="entry name" value="Tryp_SPc"/>
    <property type="match status" value="1"/>
</dbReference>
<dbReference type="PROSITE" id="PS50240">
    <property type="entry name" value="TRYPSIN_DOM"/>
    <property type="match status" value="1"/>
</dbReference>
<gene>
    <name evidence="2" type="ORF">Pcinc_010413</name>
</gene>
<dbReference type="PANTHER" id="PTHR24258:SF116">
    <property type="entry name" value="FI16631P1-RELATED"/>
    <property type="match status" value="1"/>
</dbReference>
<proteinExistence type="predicted"/>
<evidence type="ECO:0000313" key="3">
    <source>
        <dbReference type="Proteomes" id="UP001286313"/>
    </source>
</evidence>
<reference evidence="2" key="1">
    <citation type="submission" date="2023-10" db="EMBL/GenBank/DDBJ databases">
        <title>Genome assemblies of two species of porcelain crab, Petrolisthes cinctipes and Petrolisthes manimaculis (Anomura: Porcellanidae).</title>
        <authorList>
            <person name="Angst P."/>
        </authorList>
    </citation>
    <scope>NUCLEOTIDE SEQUENCE</scope>
    <source>
        <strain evidence="2">PB745_01</strain>
        <tissue evidence="2">Gill</tissue>
    </source>
</reference>
<feature type="domain" description="Peptidase S1" evidence="1">
    <location>
        <begin position="1"/>
        <end position="181"/>
    </location>
</feature>
<dbReference type="InterPro" id="IPR009003">
    <property type="entry name" value="Peptidase_S1_PA"/>
</dbReference>
<name>A0AAE1G5F5_PETCI</name>
<sequence>MTAGTEAPPRRKPYLIGSGDEYTTVHSGTSGKARFRWAFKATGDCEVISLTCGTNSFSSPRKCQATMRFLFKEGGTTQRQASSSFKVGVGSTDITSSTTRIDVSSITVHEGYNRNTLENDIAVLELSSPLTFSDTVMPVCAPDTTNNFVGETATATGWGTLQSEYVDWINNSVSSGKQMCV</sequence>
<dbReference type="InterPro" id="IPR001254">
    <property type="entry name" value="Trypsin_dom"/>
</dbReference>
<accession>A0AAE1G5F5</accession>
<evidence type="ECO:0000259" key="1">
    <source>
        <dbReference type="PROSITE" id="PS50240"/>
    </source>
</evidence>
<dbReference type="PANTHER" id="PTHR24258">
    <property type="entry name" value="SERINE PROTEASE-RELATED"/>
    <property type="match status" value="1"/>
</dbReference>
<dbReference type="GO" id="GO:0004252">
    <property type="term" value="F:serine-type endopeptidase activity"/>
    <property type="evidence" value="ECO:0007669"/>
    <property type="project" value="InterPro"/>
</dbReference>
<keyword evidence="3" id="KW-1185">Reference proteome</keyword>